<dbReference type="EMBL" id="JASCZI010181477">
    <property type="protein sequence ID" value="MED6183870.1"/>
    <property type="molecule type" value="Genomic_DNA"/>
</dbReference>
<dbReference type="Pfam" id="PF13962">
    <property type="entry name" value="PGG"/>
    <property type="match status" value="1"/>
</dbReference>
<evidence type="ECO:0000313" key="5">
    <source>
        <dbReference type="EMBL" id="MED6183870.1"/>
    </source>
</evidence>
<feature type="compositionally biased region" description="Basic and acidic residues" evidence="2">
    <location>
        <begin position="413"/>
        <end position="431"/>
    </location>
</feature>
<feature type="domain" description="PGG" evidence="4">
    <location>
        <begin position="595"/>
        <end position="706"/>
    </location>
</feature>
<comment type="caution">
    <text evidence="5">The sequence shown here is derived from an EMBL/GenBank/DDBJ whole genome shotgun (WGS) entry which is preliminary data.</text>
</comment>
<accession>A0ABU6WD53</accession>
<dbReference type="PANTHER" id="PTHR24177">
    <property type="entry name" value="CASKIN"/>
    <property type="match status" value="1"/>
</dbReference>
<dbReference type="InterPro" id="IPR026961">
    <property type="entry name" value="PGG_dom"/>
</dbReference>
<feature type="transmembrane region" description="Helical" evidence="3">
    <location>
        <begin position="686"/>
        <end position="707"/>
    </location>
</feature>
<evidence type="ECO:0000256" key="3">
    <source>
        <dbReference type="SAM" id="Phobius"/>
    </source>
</evidence>
<evidence type="ECO:0000256" key="1">
    <source>
        <dbReference type="ARBA" id="ARBA00004413"/>
    </source>
</evidence>
<evidence type="ECO:0000256" key="2">
    <source>
        <dbReference type="SAM" id="MobiDB-lite"/>
    </source>
</evidence>
<sequence length="759" mass="86436">MTKANQMEEITEEDKQEQLAKEVEQLGKGLTHYTLEGNWDKVKEMYHSKPKTHTITINNCNKDTALHVAVELDEEDVVIDLVNAILEHKTGALKKKNEKGDTPLHVAASRGFARLCKCIIGENEERIELRTLKNKNGETPLFLAALNWHKQAFAYLRHTHESHPITFPELVRDDDGDTILHCAIRREHFDLAVIIVHYFGMLTTLSNRNGFTPLKVLATRPLAFRSGIKFSWWKLILYHCILVEPLDVESTMKKYLRRMNQSEPKEFLPKNYATLYETSKSVISVVGKIFLNLGNDNKFDEENPSSRRSEESFPPNYAVICQSIKSAYVYSVGVSGEVLNKVTKYKKNHQWSNQLLKALMKSPYEAFTGTGDRPADDDSKFINLQEINDAIIQQQQKQQKDKESTSPKTSPESNKEKTEKTTSHNEKESSSKKKTKGHEDDDEEEKMTPFLVAAKYGIVELVEVILSKIPSAIYNTNLKNQNVLLVAVINRQPLVIEKLRRIIWNSKPQVWENMVLATDNQDNTMLHLAASQPLGKDKPWRIAGSALQMMGEVKWFKYINDIVPEHFYFRSNRHKKTAQEIFAEKHKELIKDSSEWLKDTSESCSLVAALVAGVSFATTSSFPGGDNDNGEATLAGLPAFDMFAMSSLLALCFSVMGLIMFLAILTSRKEAKDFRRILPLKMLIGLSSLFLSIVAMFVAFCSGHYFLIEHKYKTILFPLYTATSFPVFFFAMAQFPLYVDLLIAIFKNVPRPNIKTNHF</sequence>
<dbReference type="InterPro" id="IPR036770">
    <property type="entry name" value="Ankyrin_rpt-contain_sf"/>
</dbReference>
<feature type="transmembrane region" description="Helical" evidence="3">
    <location>
        <begin position="727"/>
        <end position="746"/>
    </location>
</feature>
<dbReference type="SUPFAM" id="SSF48403">
    <property type="entry name" value="Ankyrin repeat"/>
    <property type="match status" value="2"/>
</dbReference>
<organism evidence="5 6">
    <name type="scientific">Stylosanthes scabra</name>
    <dbReference type="NCBI Taxonomy" id="79078"/>
    <lineage>
        <taxon>Eukaryota</taxon>
        <taxon>Viridiplantae</taxon>
        <taxon>Streptophyta</taxon>
        <taxon>Embryophyta</taxon>
        <taxon>Tracheophyta</taxon>
        <taxon>Spermatophyta</taxon>
        <taxon>Magnoliopsida</taxon>
        <taxon>eudicotyledons</taxon>
        <taxon>Gunneridae</taxon>
        <taxon>Pentapetalae</taxon>
        <taxon>rosids</taxon>
        <taxon>fabids</taxon>
        <taxon>Fabales</taxon>
        <taxon>Fabaceae</taxon>
        <taxon>Papilionoideae</taxon>
        <taxon>50 kb inversion clade</taxon>
        <taxon>dalbergioids sensu lato</taxon>
        <taxon>Dalbergieae</taxon>
        <taxon>Pterocarpus clade</taxon>
        <taxon>Stylosanthes</taxon>
    </lineage>
</organism>
<comment type="subcellular location">
    <subcellularLocation>
        <location evidence="1">Cell membrane</location>
        <topology evidence="1">Peripheral membrane protein</topology>
        <orientation evidence="1">Cytoplasmic side</orientation>
    </subcellularLocation>
</comment>
<evidence type="ECO:0000259" key="4">
    <source>
        <dbReference type="Pfam" id="PF13962"/>
    </source>
</evidence>
<keyword evidence="3" id="KW-0472">Membrane</keyword>
<dbReference type="SMART" id="SM00248">
    <property type="entry name" value="ANK"/>
    <property type="match status" value="5"/>
</dbReference>
<keyword evidence="3" id="KW-1133">Transmembrane helix</keyword>
<reference evidence="5 6" key="1">
    <citation type="journal article" date="2023" name="Plants (Basel)">
        <title>Bridging the Gap: Combining Genomics and Transcriptomics Approaches to Understand Stylosanthes scabra, an Orphan Legume from the Brazilian Caatinga.</title>
        <authorList>
            <person name="Ferreira-Neto J.R.C."/>
            <person name="da Silva M.D."/>
            <person name="Binneck E."/>
            <person name="de Melo N.F."/>
            <person name="da Silva R.H."/>
            <person name="de Melo A.L.T.M."/>
            <person name="Pandolfi V."/>
            <person name="Bustamante F.O."/>
            <person name="Brasileiro-Vidal A.C."/>
            <person name="Benko-Iseppon A.M."/>
        </authorList>
    </citation>
    <scope>NUCLEOTIDE SEQUENCE [LARGE SCALE GENOMIC DNA]</scope>
    <source>
        <tissue evidence="5">Leaves</tissue>
    </source>
</reference>
<dbReference type="Gene3D" id="1.25.40.20">
    <property type="entry name" value="Ankyrin repeat-containing domain"/>
    <property type="match status" value="2"/>
</dbReference>
<gene>
    <name evidence="5" type="ORF">PIB30_041876</name>
</gene>
<keyword evidence="6" id="KW-1185">Reference proteome</keyword>
<feature type="transmembrane region" description="Helical" evidence="3">
    <location>
        <begin position="642"/>
        <end position="665"/>
    </location>
</feature>
<keyword evidence="3" id="KW-0812">Transmembrane</keyword>
<dbReference type="Proteomes" id="UP001341840">
    <property type="component" value="Unassembled WGS sequence"/>
</dbReference>
<dbReference type="InterPro" id="IPR002110">
    <property type="entry name" value="Ankyrin_rpt"/>
</dbReference>
<dbReference type="Pfam" id="PF12796">
    <property type="entry name" value="Ank_2"/>
    <property type="match status" value="1"/>
</dbReference>
<evidence type="ECO:0000313" key="6">
    <source>
        <dbReference type="Proteomes" id="UP001341840"/>
    </source>
</evidence>
<feature type="region of interest" description="Disordered" evidence="2">
    <location>
        <begin position="393"/>
        <end position="445"/>
    </location>
</feature>
<protein>
    <recommendedName>
        <fullName evidence="4">PGG domain-containing protein</fullName>
    </recommendedName>
</protein>
<dbReference type="PANTHER" id="PTHR24177:SF187">
    <property type="entry name" value="ANKYRIN REPEAT PROTEIN"/>
    <property type="match status" value="1"/>
</dbReference>
<proteinExistence type="predicted"/>
<name>A0ABU6WD53_9FABA</name>